<name>A0A844FI66_9FIRM</name>
<evidence type="ECO:0000313" key="2">
    <source>
        <dbReference type="Proteomes" id="UP000462760"/>
    </source>
</evidence>
<proteinExistence type="predicted"/>
<comment type="caution">
    <text evidence="1">The sequence shown here is derived from an EMBL/GenBank/DDBJ whole genome shotgun (WGS) entry which is preliminary data.</text>
</comment>
<evidence type="ECO:0000313" key="1">
    <source>
        <dbReference type="EMBL" id="MSS43660.1"/>
    </source>
</evidence>
<dbReference type="RefSeq" id="WP_154484335.1">
    <property type="nucleotide sequence ID" value="NZ_VULR01000009.1"/>
</dbReference>
<dbReference type="AlphaFoldDB" id="A0A844FI66"/>
<protein>
    <submittedName>
        <fullName evidence="1">Uncharacterized protein</fullName>
    </submittedName>
</protein>
<gene>
    <name evidence="1" type="ORF">FYJ27_07965</name>
</gene>
<reference evidence="1 2" key="1">
    <citation type="submission" date="2019-08" db="EMBL/GenBank/DDBJ databases">
        <title>In-depth cultivation of the pig gut microbiome towards novel bacterial diversity and tailored functional studies.</title>
        <authorList>
            <person name="Wylensek D."/>
            <person name="Hitch T.C.A."/>
            <person name="Clavel T."/>
        </authorList>
    </citation>
    <scope>NUCLEOTIDE SEQUENCE [LARGE SCALE GENOMIC DNA]</scope>
    <source>
        <strain evidence="1 2">Med78-601-WT-4W-RMD-3</strain>
    </source>
</reference>
<dbReference type="Proteomes" id="UP000462760">
    <property type="component" value="Unassembled WGS sequence"/>
</dbReference>
<organism evidence="1 2">
    <name type="scientific">Anaerosalibacter bizertensis</name>
    <dbReference type="NCBI Taxonomy" id="932217"/>
    <lineage>
        <taxon>Bacteria</taxon>
        <taxon>Bacillati</taxon>
        <taxon>Bacillota</taxon>
        <taxon>Tissierellia</taxon>
        <taxon>Tissierellales</taxon>
        <taxon>Sporanaerobacteraceae</taxon>
        <taxon>Anaerosalibacter</taxon>
    </lineage>
</organism>
<accession>A0A844FI66</accession>
<dbReference type="EMBL" id="VULR01000009">
    <property type="protein sequence ID" value="MSS43660.1"/>
    <property type="molecule type" value="Genomic_DNA"/>
</dbReference>
<sequence>MGLFNFFKKIKTENEVRKWQNREKPYFKIETIGPINGLVTEYDLNNIRAIGTSKRTWWYLLEGSNKNVAIKDILLLNKYIAEYAKSNPKISKVRLYESSIRFYEYGRATENDDFTRLLVNPYTEKGNLKKYPLILKFKTLSNDEDFASMANGKPNIFGDIHYLKSGDIGKYRVIIWIQHNMYEIKGNCK</sequence>
<dbReference type="OrthoDB" id="227636at2"/>